<dbReference type="PANTHER" id="PTHR47020">
    <property type="entry name" value="HILLARIN"/>
    <property type="match status" value="1"/>
</dbReference>
<dbReference type="Proteomes" id="UP000663845">
    <property type="component" value="Unassembled WGS sequence"/>
</dbReference>
<evidence type="ECO:0000313" key="1">
    <source>
        <dbReference type="EMBL" id="CAF1556454.1"/>
    </source>
</evidence>
<dbReference type="EMBL" id="CAJNOG010006006">
    <property type="protein sequence ID" value="CAF1556454.1"/>
    <property type="molecule type" value="Genomic_DNA"/>
</dbReference>
<gene>
    <name evidence="1" type="ORF">JYZ213_LOCUS46626</name>
</gene>
<dbReference type="InterPro" id="IPR053041">
    <property type="entry name" value="Transglut-like_Superfamily_Mod"/>
</dbReference>
<feature type="non-terminal residue" evidence="1">
    <location>
        <position position="1"/>
    </location>
</feature>
<organism evidence="1 2">
    <name type="scientific">Adineta steineri</name>
    <dbReference type="NCBI Taxonomy" id="433720"/>
    <lineage>
        <taxon>Eukaryota</taxon>
        <taxon>Metazoa</taxon>
        <taxon>Spiralia</taxon>
        <taxon>Gnathifera</taxon>
        <taxon>Rotifera</taxon>
        <taxon>Eurotatoria</taxon>
        <taxon>Bdelloidea</taxon>
        <taxon>Adinetida</taxon>
        <taxon>Adinetidae</taxon>
        <taxon>Adineta</taxon>
    </lineage>
</organism>
<name>A0A815XE79_9BILA</name>
<evidence type="ECO:0000313" key="2">
    <source>
        <dbReference type="Proteomes" id="UP000663845"/>
    </source>
</evidence>
<sequence length="82" mass="9567">MLQMRQPPAPQPPRRRKRDLYLDPSIFEHVDQQAIAVAESDQTSYTELVDQLTFGLVTDLEKARAIFRWITVKDLNAIDFHN</sequence>
<dbReference type="PANTHER" id="PTHR47020:SF1">
    <property type="entry name" value="HILLARIN"/>
    <property type="match status" value="1"/>
</dbReference>
<reference evidence="1" key="1">
    <citation type="submission" date="2021-02" db="EMBL/GenBank/DDBJ databases">
        <authorList>
            <person name="Nowell W R."/>
        </authorList>
    </citation>
    <scope>NUCLEOTIDE SEQUENCE</scope>
</reference>
<protein>
    <submittedName>
        <fullName evidence="1">Uncharacterized protein</fullName>
    </submittedName>
</protein>
<proteinExistence type="predicted"/>
<feature type="non-terminal residue" evidence="1">
    <location>
        <position position="82"/>
    </location>
</feature>
<accession>A0A815XE79</accession>
<comment type="caution">
    <text evidence="1">The sequence shown here is derived from an EMBL/GenBank/DDBJ whole genome shotgun (WGS) entry which is preliminary data.</text>
</comment>
<dbReference type="AlphaFoldDB" id="A0A815XE79"/>